<organism evidence="2 3">
    <name type="scientific">Sphingobium xenophagum</name>
    <dbReference type="NCBI Taxonomy" id="121428"/>
    <lineage>
        <taxon>Bacteria</taxon>
        <taxon>Pseudomonadati</taxon>
        <taxon>Pseudomonadota</taxon>
        <taxon>Alphaproteobacteria</taxon>
        <taxon>Sphingomonadales</taxon>
        <taxon>Sphingomonadaceae</taxon>
        <taxon>Sphingobium</taxon>
    </lineage>
</organism>
<keyword evidence="2" id="KW-0969">Cilium</keyword>
<dbReference type="InterPro" id="IPR038610">
    <property type="entry name" value="FliK-like_C_sf"/>
</dbReference>
<feature type="compositionally biased region" description="Pro residues" evidence="1">
    <location>
        <begin position="283"/>
        <end position="308"/>
    </location>
</feature>
<dbReference type="AlphaFoldDB" id="A0A249MQZ2"/>
<feature type="compositionally biased region" description="Low complexity" evidence="1">
    <location>
        <begin position="309"/>
        <end position="323"/>
    </location>
</feature>
<sequence length="691" mass="68607">MNMIASLKALLFASTPVGGTGKADTSAVPDGTADFAAMIDAARLAPNGSPAAASDPQGHGAQPLAMPQTSMPDPGDNAPLPDAPAVNAPVPTDGDALPLPAAAPAVPPSPSAPIAAAPKPHAPSPLPITQPSDDPQTAPPAPAAPMQSVAQLLVAAHIAPTEAAVIGPQQTPAPAIAPSDAMPGTDTDAEPSDIDAERPEQPDAPPQPPAMATMPLPAAPLPATPVSDTPAKPAPKAEHHAIPEQGAPMPAPAPAIAPSDATPVTDADAEPSDIEAARTEQPDAPPQPSSMVMMPPPAAPLPATPPHQSPDAPSASSPATVQPAVAPAVTIQPVGDQPQSIANMGAEQPAAPIASATPTGNAADPAAVPAAIAPVPGQAAPLAIAPRPLDATATGTVTVPSPILAPDPAPTLPEPASDPAPIINAANMSSSLSARAEALSLLQLARQHMARQSAPSPAAGGDTAPADAPVAAITDAMPRAIDPAVPAPAAPPLTIPTVAPALPAVDLSATLGAQVVDMGVSGQWIDSLARDIAGLSANGAQGRFQISSDQLGPIDVSIRQGIDGAAVSLTVSSDIAEAALRQDSDRLRLDAGLSAVRISEVKIERAPHVGDAARSDPSSQQQPSQQQQGQHNGPSANWRGAGQGTGQSQQQGRWQQRENIALAHKAGGDPAVLNHEQTGDAASQAIRARYA</sequence>
<dbReference type="KEGG" id="shyd:CJD35_03115"/>
<feature type="region of interest" description="Disordered" evidence="1">
    <location>
        <begin position="609"/>
        <end position="691"/>
    </location>
</feature>
<evidence type="ECO:0000256" key="1">
    <source>
        <dbReference type="SAM" id="MobiDB-lite"/>
    </source>
</evidence>
<dbReference type="Gene3D" id="3.30.750.140">
    <property type="match status" value="1"/>
</dbReference>
<dbReference type="Proteomes" id="UP000217141">
    <property type="component" value="Chromosome I"/>
</dbReference>
<evidence type="ECO:0000313" key="2">
    <source>
        <dbReference type="EMBL" id="ASY43557.1"/>
    </source>
</evidence>
<dbReference type="EMBL" id="CP022745">
    <property type="protein sequence ID" value="ASY43557.1"/>
    <property type="molecule type" value="Genomic_DNA"/>
</dbReference>
<keyword evidence="2" id="KW-0966">Cell projection</keyword>
<gene>
    <name evidence="2" type="ORF">CJD35_03115</name>
</gene>
<feature type="region of interest" description="Disordered" evidence="1">
    <location>
        <begin position="170"/>
        <end position="323"/>
    </location>
</feature>
<feature type="compositionally biased region" description="Low complexity" evidence="1">
    <location>
        <begin position="617"/>
        <end position="630"/>
    </location>
</feature>
<keyword evidence="2" id="KW-0282">Flagellum</keyword>
<evidence type="ECO:0000313" key="3">
    <source>
        <dbReference type="Proteomes" id="UP000217141"/>
    </source>
</evidence>
<feature type="region of interest" description="Disordered" evidence="1">
    <location>
        <begin position="46"/>
        <end position="145"/>
    </location>
</feature>
<reference evidence="2 3" key="1">
    <citation type="submission" date="2017-08" db="EMBL/GenBank/DDBJ databases">
        <title>Whole Genome Sequence of Sphingobium hydrophobicum C1: Insights into Adaption to the Electronic-waste Contaminated Sediment.</title>
        <authorList>
            <person name="Song D."/>
            <person name="Chen X."/>
            <person name="Xu M."/>
        </authorList>
    </citation>
    <scope>NUCLEOTIDE SEQUENCE [LARGE SCALE GENOMIC DNA]</scope>
    <source>
        <strain evidence="2 3">C1</strain>
    </source>
</reference>
<dbReference type="RefSeq" id="WP_026002340.1">
    <property type="nucleotide sequence ID" value="NZ_CP022745.1"/>
</dbReference>
<protein>
    <submittedName>
        <fullName evidence="2">Flagellar hook-length control protein FliK</fullName>
    </submittedName>
</protein>
<accession>A0A249MQZ2</accession>
<name>A0A249MQZ2_SPHXE</name>
<proteinExistence type="predicted"/>